<evidence type="ECO:0008006" key="3">
    <source>
        <dbReference type="Google" id="ProtNLM"/>
    </source>
</evidence>
<keyword evidence="2" id="KW-1185">Reference proteome</keyword>
<keyword evidence="1" id="KW-0614">Plasmid</keyword>
<dbReference type="AlphaFoldDB" id="E4U430"/>
<dbReference type="Proteomes" id="UP000008721">
    <property type="component" value="Plasmid pSULKU03"/>
</dbReference>
<name>E4U430_SULKY</name>
<sequence>MTLHDKVLAELCTALNIDNTHTEYFKFGKAGDLVNQAYFKIAIKEFAHIKTTNPEKSIVSDFDFLMGLYNKHIKEHQVMFLLFNIFETAIRSKAAVVLSQKYSSPDQDDWFHTPSLVPPKIQHTLDKSTEIIKLDGEDIRNLDTFQVFDYILLGGLKTLYISFWADLADLFEEKEFKGYKLKKIGKKSMTTMLESIRKSRNDNAHHKPFHSSRKRRHEIVDDMELILAHLGFNLEDAINNIDSQHRIIKLKCV</sequence>
<dbReference type="KEGG" id="sku:Sulku_2798"/>
<organism evidence="1 2">
    <name type="scientific">Sulfuricurvum kujiense (strain ATCC BAA-921 / DSM 16994 / JCM 11577 / YK-1)</name>
    <dbReference type="NCBI Taxonomy" id="709032"/>
    <lineage>
        <taxon>Bacteria</taxon>
        <taxon>Pseudomonadati</taxon>
        <taxon>Campylobacterota</taxon>
        <taxon>Epsilonproteobacteria</taxon>
        <taxon>Campylobacterales</taxon>
        <taxon>Sulfurimonadaceae</taxon>
        <taxon>Sulfuricurvum</taxon>
    </lineage>
</organism>
<accession>E4U430</accession>
<evidence type="ECO:0000313" key="1">
    <source>
        <dbReference type="EMBL" id="ADR35446.1"/>
    </source>
</evidence>
<dbReference type="EMBL" id="CP002358">
    <property type="protein sequence ID" value="ADR35446.1"/>
    <property type="molecule type" value="Genomic_DNA"/>
</dbReference>
<proteinExistence type="predicted"/>
<reference evidence="1 2" key="1">
    <citation type="journal article" date="2012" name="Stand. Genomic Sci.">
        <title>Complete genome sequence of the sulfur compounds oxidizing chemolithoautotroph Sulfuricurvum kujiense type strain (YK-1(T)).</title>
        <authorList>
            <person name="Han C."/>
            <person name="Kotsyurbenko O."/>
            <person name="Chertkov O."/>
            <person name="Held B."/>
            <person name="Lapidus A."/>
            <person name="Nolan M."/>
            <person name="Lucas S."/>
            <person name="Hammon N."/>
            <person name="Deshpande S."/>
            <person name="Cheng J.F."/>
            <person name="Tapia R."/>
            <person name="Goodwin L.A."/>
            <person name="Pitluck S."/>
            <person name="Liolios K."/>
            <person name="Pagani I."/>
            <person name="Ivanova N."/>
            <person name="Mavromatis K."/>
            <person name="Mikhailova N."/>
            <person name="Pati A."/>
            <person name="Chen A."/>
            <person name="Palaniappan K."/>
            <person name="Land M."/>
            <person name="Hauser L."/>
            <person name="Chang Y.J."/>
            <person name="Jeffries C.D."/>
            <person name="Brambilla E.M."/>
            <person name="Rohde M."/>
            <person name="Spring S."/>
            <person name="Sikorski J."/>
            <person name="Goker M."/>
            <person name="Woyke T."/>
            <person name="Bristow J."/>
            <person name="Eisen J.A."/>
            <person name="Markowitz V."/>
            <person name="Hugenholtz P."/>
            <person name="Kyrpides N.C."/>
            <person name="Klenk H.P."/>
            <person name="Detter J.C."/>
        </authorList>
    </citation>
    <scope>NUCLEOTIDE SEQUENCE [LARGE SCALE GENOMIC DNA]</scope>
    <source>
        <strain evidence="2">ATCC BAA-921 / DSM 16994 / JCM 11577 / YK-1</strain>
    </source>
</reference>
<dbReference type="HOGENOM" id="CLU_1076758_0_0_7"/>
<dbReference type="RefSeq" id="WP_013450054.1">
    <property type="nucleotide sequence ID" value="NC_014756.1"/>
</dbReference>
<protein>
    <recommendedName>
        <fullName evidence="3">CAAX protease</fullName>
    </recommendedName>
</protein>
<gene>
    <name evidence="1" type="ordered locus">Sulku_2798</name>
</gene>
<geneLocation type="plasmid" evidence="1 2">
    <name>pSULKU03</name>
</geneLocation>
<evidence type="ECO:0000313" key="2">
    <source>
        <dbReference type="Proteomes" id="UP000008721"/>
    </source>
</evidence>